<proteinExistence type="predicted"/>
<evidence type="ECO:0000313" key="2">
    <source>
        <dbReference type="WBParaSite" id="PgR009X_g065_t01"/>
    </source>
</evidence>
<dbReference type="AlphaFoldDB" id="A0A915AJD5"/>
<organism evidence="1 2">
    <name type="scientific">Parascaris univalens</name>
    <name type="common">Nematode worm</name>
    <dbReference type="NCBI Taxonomy" id="6257"/>
    <lineage>
        <taxon>Eukaryota</taxon>
        <taxon>Metazoa</taxon>
        <taxon>Ecdysozoa</taxon>
        <taxon>Nematoda</taxon>
        <taxon>Chromadorea</taxon>
        <taxon>Rhabditida</taxon>
        <taxon>Spirurina</taxon>
        <taxon>Ascaridomorpha</taxon>
        <taxon>Ascaridoidea</taxon>
        <taxon>Ascarididae</taxon>
        <taxon>Parascaris</taxon>
    </lineage>
</organism>
<accession>A0A915AJD5</accession>
<dbReference type="Proteomes" id="UP000887569">
    <property type="component" value="Unplaced"/>
</dbReference>
<sequence length="137" mass="14354">MIPECPPSGCGIPGRGCSAMPAVVSAAQAESAKCHICGSSREVILAFQQVVLGSAGRWLPGGEVFQACPTGGSAACRQVIVAYAAGGSGDFGRWQRSRGPWSAAMVPRIDRQVDSRVWSSRHVVLAPLSELVPHARR</sequence>
<keyword evidence="1" id="KW-1185">Reference proteome</keyword>
<protein>
    <submittedName>
        <fullName evidence="2">Uncharacterized protein</fullName>
    </submittedName>
</protein>
<name>A0A915AJD5_PARUN</name>
<dbReference type="WBParaSite" id="PgR009X_g065_t01">
    <property type="protein sequence ID" value="PgR009X_g065_t01"/>
    <property type="gene ID" value="PgR009X_g065"/>
</dbReference>
<reference evidence="2" key="1">
    <citation type="submission" date="2022-11" db="UniProtKB">
        <authorList>
            <consortium name="WormBaseParasite"/>
        </authorList>
    </citation>
    <scope>IDENTIFICATION</scope>
</reference>
<evidence type="ECO:0000313" key="1">
    <source>
        <dbReference type="Proteomes" id="UP000887569"/>
    </source>
</evidence>